<dbReference type="EMBL" id="AOUO01000519">
    <property type="protein sequence ID" value="EOD64331.1"/>
    <property type="molecule type" value="Genomic_DNA"/>
</dbReference>
<feature type="transmembrane region" description="Helical" evidence="1">
    <location>
        <begin position="54"/>
        <end position="74"/>
    </location>
</feature>
<gene>
    <name evidence="2" type="ORF">H480_32368</name>
</gene>
<dbReference type="OrthoDB" id="3622926at2"/>
<evidence type="ECO:0000256" key="1">
    <source>
        <dbReference type="SAM" id="Phobius"/>
    </source>
</evidence>
<protein>
    <submittedName>
        <fullName evidence="2">Uncharacterized protein</fullName>
    </submittedName>
</protein>
<dbReference type="PATRIC" id="fig|1292037.4.peg.6093"/>
<comment type="caution">
    <text evidence="2">The sequence shown here is derived from an EMBL/GenBank/DDBJ whole genome shotgun (WGS) entry which is preliminary data.</text>
</comment>
<feature type="transmembrane region" description="Helical" evidence="1">
    <location>
        <begin position="81"/>
        <end position="99"/>
    </location>
</feature>
<dbReference type="Proteomes" id="UP000014139">
    <property type="component" value="Unassembled WGS sequence"/>
</dbReference>
<dbReference type="RefSeq" id="WP_004558877.1">
    <property type="nucleotide sequence ID" value="NZ_AOUO01000519.1"/>
</dbReference>
<dbReference type="AlphaFoldDB" id="R1HVE3"/>
<feature type="transmembrane region" description="Helical" evidence="1">
    <location>
        <begin position="119"/>
        <end position="140"/>
    </location>
</feature>
<keyword evidence="1" id="KW-1133">Transmembrane helix</keyword>
<keyword evidence="3" id="KW-1185">Reference proteome</keyword>
<organism evidence="2 3">
    <name type="scientific">Amycolatopsis vancoresmycina DSM 44592</name>
    <dbReference type="NCBI Taxonomy" id="1292037"/>
    <lineage>
        <taxon>Bacteria</taxon>
        <taxon>Bacillati</taxon>
        <taxon>Actinomycetota</taxon>
        <taxon>Actinomycetes</taxon>
        <taxon>Pseudonocardiales</taxon>
        <taxon>Pseudonocardiaceae</taxon>
        <taxon>Amycolatopsis</taxon>
    </lineage>
</organism>
<evidence type="ECO:0000313" key="3">
    <source>
        <dbReference type="Proteomes" id="UP000014139"/>
    </source>
</evidence>
<keyword evidence="1" id="KW-0812">Transmembrane</keyword>
<evidence type="ECO:0000313" key="2">
    <source>
        <dbReference type="EMBL" id="EOD64331.1"/>
    </source>
</evidence>
<reference evidence="2 3" key="1">
    <citation type="submission" date="2013-02" db="EMBL/GenBank/DDBJ databases">
        <title>Draft genome sequence of Amycolatopsis vancoresmycina strain DSM 44592T.</title>
        <authorList>
            <person name="Kumar S."/>
            <person name="Kaur N."/>
            <person name="Kaur C."/>
            <person name="Raghava G.P.S."/>
            <person name="Mayilraj S."/>
        </authorList>
    </citation>
    <scope>NUCLEOTIDE SEQUENCE [LARGE SCALE GENOMIC DNA]</scope>
    <source>
        <strain evidence="2 3">DSM 44592</strain>
    </source>
</reference>
<sequence>MTALGAFLPLFRIRQSFGPVQRFLDAQLTVTETAWGSSFDVPGQEVAEQTGSPVGVPLLLAVAVLVAGALLAFLRPDRGRWVVAGGAVFAAGVVVTVGMDGIGWSVSTGGENLDVTLAPGMWLLIGGVVAAAAAAVLACLPGRRPGWADPAVAYADTPTPPSGVAITVLPPDEPEEPADRGP</sequence>
<proteinExistence type="predicted"/>
<name>R1HVE3_9PSEU</name>
<accession>R1HVE3</accession>
<keyword evidence="1" id="KW-0472">Membrane</keyword>